<evidence type="ECO:0000256" key="3">
    <source>
        <dbReference type="ARBA" id="ARBA00022989"/>
    </source>
</evidence>
<evidence type="ECO:0000256" key="1">
    <source>
        <dbReference type="ARBA" id="ARBA00004167"/>
    </source>
</evidence>
<name>A0A6G7LRU3_9GAMM</name>
<feature type="domain" description="Translocation and assembly module TamB C-terminal" evidence="6">
    <location>
        <begin position="994"/>
        <end position="1331"/>
    </location>
</feature>
<feature type="compositionally biased region" description="Polar residues" evidence="5">
    <location>
        <begin position="498"/>
        <end position="522"/>
    </location>
</feature>
<dbReference type="PANTHER" id="PTHR36985">
    <property type="entry name" value="TRANSLOCATION AND ASSEMBLY MODULE SUBUNIT TAMB"/>
    <property type="match status" value="1"/>
</dbReference>
<evidence type="ECO:0000256" key="2">
    <source>
        <dbReference type="ARBA" id="ARBA00022692"/>
    </source>
</evidence>
<gene>
    <name evidence="7" type="ORF">GII14_10325</name>
</gene>
<dbReference type="GO" id="GO:0097347">
    <property type="term" value="C:TAM protein secretion complex"/>
    <property type="evidence" value="ECO:0007669"/>
    <property type="project" value="TreeGrafter"/>
</dbReference>
<keyword evidence="2" id="KW-0812">Transmembrane</keyword>
<evidence type="ECO:0000256" key="5">
    <source>
        <dbReference type="SAM" id="MobiDB-lite"/>
    </source>
</evidence>
<comment type="subcellular location">
    <subcellularLocation>
        <location evidence="1">Membrane</location>
        <topology evidence="1">Single-pass membrane protein</topology>
    </subcellularLocation>
</comment>
<evidence type="ECO:0000256" key="4">
    <source>
        <dbReference type="ARBA" id="ARBA00023136"/>
    </source>
</evidence>
<evidence type="ECO:0000313" key="7">
    <source>
        <dbReference type="EMBL" id="QIJ04508.1"/>
    </source>
</evidence>
<evidence type="ECO:0000313" key="8">
    <source>
        <dbReference type="Proteomes" id="UP000502117"/>
    </source>
</evidence>
<dbReference type="Pfam" id="PF04357">
    <property type="entry name" value="TamB"/>
    <property type="match status" value="1"/>
</dbReference>
<protein>
    <recommendedName>
        <fullName evidence="6">Translocation and assembly module TamB C-terminal domain-containing protein</fullName>
    </recommendedName>
</protein>
<dbReference type="PANTHER" id="PTHR36985:SF1">
    <property type="entry name" value="TRANSLOCATION AND ASSEMBLY MODULE SUBUNIT TAMB"/>
    <property type="match status" value="1"/>
</dbReference>
<dbReference type="InterPro" id="IPR007452">
    <property type="entry name" value="TamB_C"/>
</dbReference>
<dbReference type="Proteomes" id="UP000502117">
    <property type="component" value="Chromosome"/>
</dbReference>
<accession>A0A6G7LRU3</accession>
<dbReference type="RefSeq" id="WP_101055133.1">
    <property type="nucleotide sequence ID" value="NZ_BMXX01000019.1"/>
</dbReference>
<dbReference type="EMBL" id="CP045857">
    <property type="protein sequence ID" value="QIJ04508.1"/>
    <property type="molecule type" value="Genomic_DNA"/>
</dbReference>
<sequence>MSQTPMQQEPNSSNKQRAKKPSPRWLKWLKWSTRTLLYIPLGLLVLLALLLGTAPGSHLAVFIASALVPDLELEYASGTLNRELQLKQLHWQMDGISVDVDAVTLAWQPACLLQKQVCVDTLELTTTQVDIDTQAFASDSTAEEDTPNSEELVLPFGISLKQASLTDIQVRVDEMHFDAAALNTAANWQESGLQVIQLESRGLSVLLPEANAAEAQAADKDKSAAAAKQQKAAQKTETEQWVLANMPKVAMPFPIYLKHAELQNSRLQILGRDDSFQELRLSASYIGTELRVNEFYAKHTDASLSLEGELTLDKHWPMALTAQLELQRLSELPGLEQQQLDLALKGDFSDLQLKAKLSGKQSLALNASINLAKPELPYSLNVSEGELYWPFDQAQYSVNGLELESSGDLKQQTANLVAQLSTPFYPELLLNTRLAHQDQKLKIEEFSSDSSAGKVMLQGTLDYAQAIAWDAKLELSHFNSGAINLPPAEQTAKEKEANSQVAKNKSTSDVEAGSAQSQANGSKSDESQVEDKPVIPSSDISGQLATRGSWQEGKWRVSLKQAQLQGLLDRLPFALTGDLEIDDSLELSSQGLSLRALNTRLDLSGSAKEQWDLSATLDVPDFNLWHPEAFGALTADIQVVGDAKHPQVQLNAETQSIKFGDFNLSGSRLKALYAPLDLHEFALSLKTGEFDGAGIHLDSITLRAKGNEQQQKLGLETEGDLQLDTAIHSKLDLAKQKAKVELSRFNVGSILGLWQLEQTASLDWDLKQNRGELSAFCLSHPSSQLCLTDNVILTDKGEAKLHYQGQPGQLLAKLLPERFTWQGEASMDAAVAWQPGARPQGNLSFQLAPGTVSLKRKQQASASIDYQALTLKATLDDDALRSHILFNSDALARWESQLDIKVTPDRSLSGYVNIDKVNLQLLGQFMPQLETVEGLLAANLKLAGSLNNPELSGQLSLRDGELASTANPTKLEQISLDLAFAGQMAELRGQWMMGSGQANLSGQLRWPQGQFSGDIQLKGQELGVIQPPLAIVNISPDIQLHFSPDALDISGEIKVPSGNIKVVQLPAGGVSVSSDVVFSDSISEQEVKASPMALSANLNIDVGDKLAIDGMGLKGMLVGTLRMQQAPQKPPQLFGDIKVVNGSYKFMGQTLKIATGAVQFVGPMQIPNLNIEAVREIRDEDITAGVRITGTPKKPIVTLFSNPAKEQAEIISYIVQGKGFGAGNEQNNSLMMGAALSLSSQVDGGAISTLGDTAAGLVEMFGFSNVQLDTNDDGKVAISGYIGKDLMIKYGVGVFNPGYEMTVRYYLLSQLYLESVSGTLGQSLDIYYSFDL</sequence>
<keyword evidence="3" id="KW-1133">Transmembrane helix</keyword>
<dbReference type="GO" id="GO:0009306">
    <property type="term" value="P:protein secretion"/>
    <property type="evidence" value="ECO:0007669"/>
    <property type="project" value="InterPro"/>
</dbReference>
<evidence type="ECO:0000259" key="6">
    <source>
        <dbReference type="Pfam" id="PF04357"/>
    </source>
</evidence>
<proteinExistence type="predicted"/>
<reference evidence="7 8" key="1">
    <citation type="submission" date="2019-11" db="EMBL/GenBank/DDBJ databases">
        <title>Complete Genome Sequence of Shewanella chilikensis Strain DC57, Isolated from Corroded Seal Rings at a floating production facility in Australia.</title>
        <authorList>
            <person name="Salgar-Chaparro S.J."/>
            <person name="Castillo-Villamizar G.A."/>
            <person name="Poehlein A."/>
            <person name="Daniel R."/>
            <person name="Machuca L."/>
        </authorList>
    </citation>
    <scope>NUCLEOTIDE SEQUENCE [LARGE SCALE GENOMIC DNA]</scope>
    <source>
        <strain evidence="7 8">DC57</strain>
    </source>
</reference>
<organism evidence="7 8">
    <name type="scientific">Shewanella chilikensis</name>
    <dbReference type="NCBI Taxonomy" id="558541"/>
    <lineage>
        <taxon>Bacteria</taxon>
        <taxon>Pseudomonadati</taxon>
        <taxon>Pseudomonadota</taxon>
        <taxon>Gammaproteobacteria</taxon>
        <taxon>Alteromonadales</taxon>
        <taxon>Shewanellaceae</taxon>
        <taxon>Shewanella</taxon>
    </lineage>
</organism>
<keyword evidence="4" id="KW-0472">Membrane</keyword>
<feature type="compositionally biased region" description="Basic and acidic residues" evidence="5">
    <location>
        <begin position="523"/>
        <end position="533"/>
    </location>
</feature>
<dbReference type="GO" id="GO:0005886">
    <property type="term" value="C:plasma membrane"/>
    <property type="evidence" value="ECO:0007669"/>
    <property type="project" value="InterPro"/>
</dbReference>
<dbReference type="KEGG" id="schk:GII14_10325"/>
<feature type="region of interest" description="Disordered" evidence="5">
    <location>
        <begin position="490"/>
        <end position="543"/>
    </location>
</feature>